<feature type="domain" description="HIT" evidence="3">
    <location>
        <begin position="14"/>
        <end position="115"/>
    </location>
</feature>
<evidence type="ECO:0000256" key="1">
    <source>
        <dbReference type="PROSITE-ProRule" id="PRU00464"/>
    </source>
</evidence>
<reference evidence="4 5" key="1">
    <citation type="submission" date="2018-03" db="EMBL/GenBank/DDBJ databases">
        <title>Novel Streptomyces sp. from soil.</title>
        <authorList>
            <person name="Tan G.Y.A."/>
            <person name="Lee Z.Y."/>
        </authorList>
    </citation>
    <scope>NUCLEOTIDE SEQUENCE [LARGE SCALE GENOMIC DNA]</scope>
    <source>
        <strain evidence="4 5">ST5x</strain>
    </source>
</reference>
<sequence length="134" mass="14213">MQTTPRPRAVPGCAFCAIAVGHTPAAVVRAWPDALAIRPRSAGVNTGHLLVLPRVHVQDAGTDPEVTATVMRRAAELMAEHPAANIVTSKSAAATQTVFHLHAHDMPRQVGDGLPLPWTPQHTDRTTAQNGATR</sequence>
<dbReference type="EMBL" id="PVLV01000034">
    <property type="protein sequence ID" value="PRH80789.1"/>
    <property type="molecule type" value="Genomic_DNA"/>
</dbReference>
<accession>A0A2S9Q290</accession>
<feature type="region of interest" description="Disordered" evidence="2">
    <location>
        <begin position="110"/>
        <end position="134"/>
    </location>
</feature>
<dbReference type="PROSITE" id="PS51084">
    <property type="entry name" value="HIT_2"/>
    <property type="match status" value="1"/>
</dbReference>
<dbReference type="InterPro" id="IPR011146">
    <property type="entry name" value="HIT-like"/>
</dbReference>
<feature type="short sequence motif" description="Histidine triad motif" evidence="1">
    <location>
        <begin position="100"/>
        <end position="104"/>
    </location>
</feature>
<evidence type="ECO:0000313" key="5">
    <source>
        <dbReference type="Proteomes" id="UP000239322"/>
    </source>
</evidence>
<dbReference type="Gene3D" id="3.30.428.10">
    <property type="entry name" value="HIT-like"/>
    <property type="match status" value="1"/>
</dbReference>
<evidence type="ECO:0000259" key="3">
    <source>
        <dbReference type="PROSITE" id="PS51084"/>
    </source>
</evidence>
<dbReference type="Proteomes" id="UP000239322">
    <property type="component" value="Unassembled WGS sequence"/>
</dbReference>
<dbReference type="GO" id="GO:0003824">
    <property type="term" value="F:catalytic activity"/>
    <property type="evidence" value="ECO:0007669"/>
    <property type="project" value="InterPro"/>
</dbReference>
<comment type="caution">
    <text evidence="4">The sequence shown here is derived from an EMBL/GenBank/DDBJ whole genome shotgun (WGS) entry which is preliminary data.</text>
</comment>
<name>A0A2S9Q290_9ACTN</name>
<protein>
    <submittedName>
        <fullName evidence="4">HIT family protein</fullName>
    </submittedName>
</protein>
<dbReference type="InterPro" id="IPR036265">
    <property type="entry name" value="HIT-like_sf"/>
</dbReference>
<evidence type="ECO:0000256" key="2">
    <source>
        <dbReference type="SAM" id="MobiDB-lite"/>
    </source>
</evidence>
<dbReference type="OrthoDB" id="9784774at2"/>
<dbReference type="Pfam" id="PF01230">
    <property type="entry name" value="HIT"/>
    <property type="match status" value="1"/>
</dbReference>
<gene>
    <name evidence="4" type="ORF">C6N75_02475</name>
</gene>
<evidence type="ECO:0000313" key="4">
    <source>
        <dbReference type="EMBL" id="PRH80789.1"/>
    </source>
</evidence>
<keyword evidence="5" id="KW-1185">Reference proteome</keyword>
<proteinExistence type="predicted"/>
<organism evidence="4 5">
    <name type="scientific">Streptomyces solincola</name>
    <dbReference type="NCBI Taxonomy" id="2100817"/>
    <lineage>
        <taxon>Bacteria</taxon>
        <taxon>Bacillati</taxon>
        <taxon>Actinomycetota</taxon>
        <taxon>Actinomycetes</taxon>
        <taxon>Kitasatosporales</taxon>
        <taxon>Streptomycetaceae</taxon>
        <taxon>Streptomyces</taxon>
    </lineage>
</organism>
<dbReference type="SUPFAM" id="SSF54197">
    <property type="entry name" value="HIT-like"/>
    <property type="match status" value="1"/>
</dbReference>
<dbReference type="AlphaFoldDB" id="A0A2S9Q290"/>